<proteinExistence type="predicted"/>
<dbReference type="RefSeq" id="WP_307403706.1">
    <property type="nucleotide sequence ID" value="NZ_JAUSTW010000001.1"/>
</dbReference>
<evidence type="ECO:0000256" key="1">
    <source>
        <dbReference type="SAM" id="Phobius"/>
    </source>
</evidence>
<keyword evidence="1" id="KW-0472">Membrane</keyword>
<feature type="transmembrane region" description="Helical" evidence="1">
    <location>
        <begin position="6"/>
        <end position="25"/>
    </location>
</feature>
<evidence type="ECO:0008006" key="4">
    <source>
        <dbReference type="Google" id="ProtNLM"/>
    </source>
</evidence>
<name>A0ABT9XNB8_9BACI</name>
<evidence type="ECO:0000313" key="3">
    <source>
        <dbReference type="Proteomes" id="UP001224122"/>
    </source>
</evidence>
<dbReference type="Proteomes" id="UP001224122">
    <property type="component" value="Unassembled WGS sequence"/>
</dbReference>
<keyword evidence="3" id="KW-1185">Reference proteome</keyword>
<accession>A0ABT9XNB8</accession>
<comment type="caution">
    <text evidence="2">The sequence shown here is derived from an EMBL/GenBank/DDBJ whole genome shotgun (WGS) entry which is preliminary data.</text>
</comment>
<organism evidence="2 3">
    <name type="scientific">Neobacillus ginsengisoli</name>
    <dbReference type="NCBI Taxonomy" id="904295"/>
    <lineage>
        <taxon>Bacteria</taxon>
        <taxon>Bacillati</taxon>
        <taxon>Bacillota</taxon>
        <taxon>Bacilli</taxon>
        <taxon>Bacillales</taxon>
        <taxon>Bacillaceae</taxon>
        <taxon>Neobacillus</taxon>
    </lineage>
</organism>
<keyword evidence="1" id="KW-0812">Transmembrane</keyword>
<gene>
    <name evidence="2" type="ORF">J2S10_000150</name>
</gene>
<dbReference type="EMBL" id="JAUSTW010000001">
    <property type="protein sequence ID" value="MDQ0197045.1"/>
    <property type="molecule type" value="Genomic_DNA"/>
</dbReference>
<sequence>MIWLLRIVLLSFIIFFFYFTLKPFFTSNRRFETARRQKRFLLLDNEDVRKNFLLTYKGVVFAGEKYLGATDDTFDVVSISIWPQNTSSLKGLVKEDFNFMEKKIHVHYPKAEIIWKIPVNELLQKN</sequence>
<protein>
    <recommendedName>
        <fullName evidence="4">Sigma-w pathway protein ysdB</fullName>
    </recommendedName>
</protein>
<reference evidence="2 3" key="1">
    <citation type="submission" date="2023-07" db="EMBL/GenBank/DDBJ databases">
        <title>Genomic Encyclopedia of Type Strains, Phase IV (KMG-IV): sequencing the most valuable type-strain genomes for metagenomic binning, comparative biology and taxonomic classification.</title>
        <authorList>
            <person name="Goeker M."/>
        </authorList>
    </citation>
    <scope>NUCLEOTIDE SEQUENCE [LARGE SCALE GENOMIC DNA]</scope>
    <source>
        <strain evidence="2 3">DSM 27594</strain>
    </source>
</reference>
<evidence type="ECO:0000313" key="2">
    <source>
        <dbReference type="EMBL" id="MDQ0197045.1"/>
    </source>
</evidence>
<keyword evidence="1" id="KW-1133">Transmembrane helix</keyword>